<keyword evidence="1" id="KW-1133">Transmembrane helix</keyword>
<sequence length="101" mass="10602">MGLPFYGVLLAMATLRACSALTSFSMSDSSTAFPLSKLLSTSSSESRRVPFFVVPVLDASAVARSSFLVCKRFFIVGVFFASAIVMPLNLANSASSSTSSS</sequence>
<organism evidence="2">
    <name type="scientific">uncultured marine virus</name>
    <dbReference type="NCBI Taxonomy" id="186617"/>
    <lineage>
        <taxon>Viruses</taxon>
        <taxon>environmental samples</taxon>
    </lineage>
</organism>
<evidence type="ECO:0000313" key="2">
    <source>
        <dbReference type="EMBL" id="AKH47051.1"/>
    </source>
</evidence>
<reference evidence="2" key="2">
    <citation type="submission" date="2015-03" db="EMBL/GenBank/DDBJ databases">
        <authorList>
            <person name="Chow C.-E.T."/>
            <person name="Winget D.M."/>
            <person name="White R.A.III."/>
            <person name="Hallam S.J."/>
            <person name="Suttle C.A."/>
        </authorList>
    </citation>
    <scope>NUCLEOTIDE SEQUENCE</scope>
    <source>
        <strain evidence="2">Anoxic2_4</strain>
    </source>
</reference>
<reference evidence="2" key="1">
    <citation type="journal article" date="2015" name="Front. Microbiol.">
        <title>Combining genomic sequencing methods to explore viral diversity and reveal potential virus-host interactions.</title>
        <authorList>
            <person name="Chow C.E."/>
            <person name="Winget D.M."/>
            <person name="White R.A.III."/>
            <person name="Hallam S.J."/>
            <person name="Suttle C.A."/>
        </authorList>
    </citation>
    <scope>NUCLEOTIDE SEQUENCE</scope>
    <source>
        <strain evidence="2">Anoxic2_4</strain>
    </source>
</reference>
<protein>
    <submittedName>
        <fullName evidence="2">Uncharacterized protein</fullName>
    </submittedName>
</protein>
<evidence type="ECO:0000256" key="1">
    <source>
        <dbReference type="SAM" id="Phobius"/>
    </source>
</evidence>
<keyword evidence="1" id="KW-0472">Membrane</keyword>
<name>A0A0F7L7P4_9VIRU</name>
<feature type="transmembrane region" description="Helical" evidence="1">
    <location>
        <begin position="73"/>
        <end position="91"/>
    </location>
</feature>
<dbReference type="EMBL" id="KR029588">
    <property type="protein sequence ID" value="AKH47051.1"/>
    <property type="molecule type" value="Genomic_DNA"/>
</dbReference>
<keyword evidence="1" id="KW-0812">Transmembrane</keyword>
<proteinExistence type="predicted"/>
<accession>A0A0F7L7P4</accession>